<evidence type="ECO:0000313" key="2">
    <source>
        <dbReference type="Proteomes" id="UP000828390"/>
    </source>
</evidence>
<dbReference type="EMBL" id="JAIWYP010000008">
    <property type="protein sequence ID" value="KAH3790032.1"/>
    <property type="molecule type" value="Genomic_DNA"/>
</dbReference>
<reference evidence="1" key="2">
    <citation type="submission" date="2020-11" db="EMBL/GenBank/DDBJ databases">
        <authorList>
            <person name="McCartney M.A."/>
            <person name="Auch B."/>
            <person name="Kono T."/>
            <person name="Mallez S."/>
            <person name="Becker A."/>
            <person name="Gohl D.M."/>
            <person name="Silverstein K.A.T."/>
            <person name="Koren S."/>
            <person name="Bechman K.B."/>
            <person name="Herman A."/>
            <person name="Abrahante J.E."/>
            <person name="Garbe J."/>
        </authorList>
    </citation>
    <scope>NUCLEOTIDE SEQUENCE</scope>
    <source>
        <strain evidence="1">Duluth1</strain>
        <tissue evidence="1">Whole animal</tissue>
    </source>
</reference>
<comment type="caution">
    <text evidence="1">The sequence shown here is derived from an EMBL/GenBank/DDBJ whole genome shotgun (WGS) entry which is preliminary data.</text>
</comment>
<organism evidence="1 2">
    <name type="scientific">Dreissena polymorpha</name>
    <name type="common">Zebra mussel</name>
    <name type="synonym">Mytilus polymorpha</name>
    <dbReference type="NCBI Taxonomy" id="45954"/>
    <lineage>
        <taxon>Eukaryota</taxon>
        <taxon>Metazoa</taxon>
        <taxon>Spiralia</taxon>
        <taxon>Lophotrochozoa</taxon>
        <taxon>Mollusca</taxon>
        <taxon>Bivalvia</taxon>
        <taxon>Autobranchia</taxon>
        <taxon>Heteroconchia</taxon>
        <taxon>Euheterodonta</taxon>
        <taxon>Imparidentia</taxon>
        <taxon>Neoheterodontei</taxon>
        <taxon>Myida</taxon>
        <taxon>Dreissenoidea</taxon>
        <taxon>Dreissenidae</taxon>
        <taxon>Dreissena</taxon>
    </lineage>
</organism>
<protein>
    <submittedName>
        <fullName evidence="1">Uncharacterized protein</fullName>
    </submittedName>
</protein>
<dbReference type="Proteomes" id="UP000828390">
    <property type="component" value="Unassembled WGS sequence"/>
</dbReference>
<gene>
    <name evidence="1" type="ORF">DPMN_168227</name>
</gene>
<accession>A0A9D4F1D3</accession>
<name>A0A9D4F1D3_DREPO</name>
<reference evidence="1" key="1">
    <citation type="journal article" date="2019" name="bioRxiv">
        <title>The Genome of the Zebra Mussel, Dreissena polymorpha: A Resource for Invasive Species Research.</title>
        <authorList>
            <person name="McCartney M.A."/>
            <person name="Auch B."/>
            <person name="Kono T."/>
            <person name="Mallez S."/>
            <person name="Zhang Y."/>
            <person name="Obille A."/>
            <person name="Becker A."/>
            <person name="Abrahante J.E."/>
            <person name="Garbe J."/>
            <person name="Badalamenti J.P."/>
            <person name="Herman A."/>
            <person name="Mangelson H."/>
            <person name="Liachko I."/>
            <person name="Sullivan S."/>
            <person name="Sone E.D."/>
            <person name="Koren S."/>
            <person name="Silverstein K.A.T."/>
            <person name="Beckman K.B."/>
            <person name="Gohl D.M."/>
        </authorList>
    </citation>
    <scope>NUCLEOTIDE SEQUENCE</scope>
    <source>
        <strain evidence="1">Duluth1</strain>
        <tissue evidence="1">Whole animal</tissue>
    </source>
</reference>
<keyword evidence="2" id="KW-1185">Reference proteome</keyword>
<dbReference type="AlphaFoldDB" id="A0A9D4F1D3"/>
<evidence type="ECO:0000313" key="1">
    <source>
        <dbReference type="EMBL" id="KAH3790032.1"/>
    </source>
</evidence>
<sequence>MSKCAPDVKTGHAQVCFRGQNWSCPSMPLRSELIMPKCASDVRTGHAQVCS</sequence>
<proteinExistence type="predicted"/>